<gene>
    <name evidence="2" type="ORF">TKK_011615</name>
</gene>
<dbReference type="EMBL" id="JBJJXI010000092">
    <property type="protein sequence ID" value="KAL3394630.1"/>
    <property type="molecule type" value="Genomic_DNA"/>
</dbReference>
<reference evidence="2 3" key="1">
    <citation type="journal article" date="2024" name="bioRxiv">
        <title>A reference genome for Trichogramma kaykai: A tiny desert-dwelling parasitoid wasp with competing sex-ratio distorters.</title>
        <authorList>
            <person name="Culotta J."/>
            <person name="Lindsey A.R."/>
        </authorList>
    </citation>
    <scope>NUCLEOTIDE SEQUENCE [LARGE SCALE GENOMIC DNA]</scope>
    <source>
        <strain evidence="2 3">KSX58</strain>
    </source>
</reference>
<dbReference type="AlphaFoldDB" id="A0ABD2WNR5"/>
<comment type="caution">
    <text evidence="2">The sequence shown here is derived from an EMBL/GenBank/DDBJ whole genome shotgun (WGS) entry which is preliminary data.</text>
</comment>
<organism evidence="2 3">
    <name type="scientific">Trichogramma kaykai</name>
    <dbReference type="NCBI Taxonomy" id="54128"/>
    <lineage>
        <taxon>Eukaryota</taxon>
        <taxon>Metazoa</taxon>
        <taxon>Ecdysozoa</taxon>
        <taxon>Arthropoda</taxon>
        <taxon>Hexapoda</taxon>
        <taxon>Insecta</taxon>
        <taxon>Pterygota</taxon>
        <taxon>Neoptera</taxon>
        <taxon>Endopterygota</taxon>
        <taxon>Hymenoptera</taxon>
        <taxon>Apocrita</taxon>
        <taxon>Proctotrupomorpha</taxon>
        <taxon>Chalcidoidea</taxon>
        <taxon>Trichogrammatidae</taxon>
        <taxon>Trichogramma</taxon>
    </lineage>
</organism>
<evidence type="ECO:0000313" key="2">
    <source>
        <dbReference type="EMBL" id="KAL3394630.1"/>
    </source>
</evidence>
<keyword evidence="3" id="KW-1185">Reference proteome</keyword>
<evidence type="ECO:0000256" key="1">
    <source>
        <dbReference type="SAM" id="MobiDB-lite"/>
    </source>
</evidence>
<feature type="compositionally biased region" description="Basic and acidic residues" evidence="1">
    <location>
        <begin position="250"/>
        <end position="269"/>
    </location>
</feature>
<dbReference type="Proteomes" id="UP001627154">
    <property type="component" value="Unassembled WGS sequence"/>
</dbReference>
<protein>
    <submittedName>
        <fullName evidence="2">Uncharacterized protein</fullName>
    </submittedName>
</protein>
<feature type="region of interest" description="Disordered" evidence="1">
    <location>
        <begin position="183"/>
        <end position="216"/>
    </location>
</feature>
<accession>A0ABD2WNR5</accession>
<proteinExistence type="predicted"/>
<name>A0ABD2WNR5_9HYME</name>
<evidence type="ECO:0000313" key="3">
    <source>
        <dbReference type="Proteomes" id="UP001627154"/>
    </source>
</evidence>
<sequence>MIKITSQNPAWQNLTEEEQKQASEYGRFTITGKLYRMVPVLMNALLIRSFNLVLKTRKSAGVKSSNPYIFGLPSLKKNKYIAPGPLFVEFSKECGAKTPSNLRGTPIRKNLATHILNKKADDGTVKSTANFMGHAKGIHEGVYQDHTVTDILLVSKSLESAVGKTDKKGTEKTKPIVKETVIKGKKKTEKKKVESETSMDSSQISLDVSVPRRTSKRTISKLKLTSKLNFSDKDIGTSDESPPKKKSKKSLLDKKKNKKRSDSDEEYYKKSQSSESDDSSHSHSNNREIKKKPRWSEDDKFKLCEVFIASMKMKKAPSNAAIRLAITNHEFLRNKNEATIRTFIMRILNTPEMYSKYVK</sequence>
<feature type="compositionally biased region" description="Basic and acidic residues" evidence="1">
    <location>
        <begin position="278"/>
        <end position="293"/>
    </location>
</feature>
<feature type="region of interest" description="Disordered" evidence="1">
    <location>
        <begin position="231"/>
        <end position="293"/>
    </location>
</feature>
<dbReference type="PANTHER" id="PTHR33480">
    <property type="entry name" value="SET DOMAIN-CONTAINING PROTEIN-RELATED"/>
    <property type="match status" value="1"/>
</dbReference>